<sequence>MDTENRIAISPRPPVDDTLAARIGRELFGAEGPVRELGSSQDRNFRIDTAAGPRVLKVANRSWGRDTLEAQHAAMRHLTRKDPGLKAPVPFADAAGVEIREYPVGDDRLLVRLLSYVEGRPLTGVGYLAPEVIADLGEVSGRTCAALADFDHPGLERVVQWDLRHAEEVIARLHPDIRSADRRDTVLAAAAAAERALAPLKPLLPMQAIHGDITDDNVVGPRDQAGRIRPDGIIDLGDLTRTWRIGELAITCSSVLHHRPEAPLAILHAVRAFDRHVPLTDAEIAAFWPLMVLRGGALVVSGEHQAKLDPDNPSVLEPIENEWRLFEVAASVPFAVADAALRAALGREPTPEQQAMRAVLAGCTPLFPGITHFDAVDLSSTSEALHAGQWLQPQSDARILAKAAVRSGAAATRYGEFRFTRTPALSAEAPQTCALGIDFRVPAESDAVAPLDCRVVAADAAGLTLDSAAGRIRVDGLQHDLAVGTPLARGQHLGRSDGRGLRVQVCLSDALAAPRFSDGVHAPAWQRLCPDPSPLLGCALAAPDADADGLLARRKGTFADVQVHYYHQPMRMERGWKQYLVDSDARSYLDMVNNVAAIGHGHPRLAEAVHRQLLTLNTNSRFHYAAIAELSERLVELAPPGLDTVLLVNSGSEAVDLALRMAQTVTGRMDVMAVREAYHGWTLLSDAVTTSVADNPNALATRPDWVHLASAPNAYRGRFRGAEAASGYASEFRALVDDLAARGRPPAAFIAEPVFGNAGGVLLPDGYLAAAYAAVRAHGGLCIADEVQVGYGRLGHRWWAHEGQGVVPDMITIAKAMGNGYPLGAVITTRAIAEAFKKQGSLFSSAGGSPASCVAGLAVLDAIRDEGLQANAARVGDFLLARFAELKARFPLIGAVHGMGLYQGVELVRDRDSLEPASAECFAICERLRELGVVVQPTGERNNVLKIKPPMCLTQDDAEFFVAQLERVLEEGW</sequence>
<dbReference type="Gene3D" id="3.40.640.10">
    <property type="entry name" value="Type I PLP-dependent aspartate aminotransferase-like (Major domain)"/>
    <property type="match status" value="1"/>
</dbReference>
<evidence type="ECO:0000313" key="5">
    <source>
        <dbReference type="EMBL" id="GGF94726.1"/>
    </source>
</evidence>
<dbReference type="Proteomes" id="UP000632858">
    <property type="component" value="Unassembled WGS sequence"/>
</dbReference>
<evidence type="ECO:0000256" key="2">
    <source>
        <dbReference type="ARBA" id="ARBA00008954"/>
    </source>
</evidence>
<dbReference type="Gene3D" id="3.90.1150.10">
    <property type="entry name" value="Aspartate Aminotransferase, domain 1"/>
    <property type="match status" value="1"/>
</dbReference>
<proteinExistence type="inferred from homology"/>
<dbReference type="InterPro" id="IPR015422">
    <property type="entry name" value="PyrdxlP-dep_Trfase_small"/>
</dbReference>
<reference evidence="5" key="1">
    <citation type="journal article" date="2014" name="Int. J. Syst. Evol. Microbiol.">
        <title>Complete genome sequence of Corynebacterium casei LMG S-19264T (=DSM 44701T), isolated from a smear-ripened cheese.</title>
        <authorList>
            <consortium name="US DOE Joint Genome Institute (JGI-PGF)"/>
            <person name="Walter F."/>
            <person name="Albersmeier A."/>
            <person name="Kalinowski J."/>
            <person name="Ruckert C."/>
        </authorList>
    </citation>
    <scope>NUCLEOTIDE SEQUENCE</scope>
    <source>
        <strain evidence="5">CGMCC 1.12726</strain>
    </source>
</reference>
<dbReference type="Pfam" id="PF01636">
    <property type="entry name" value="APH"/>
    <property type="match status" value="1"/>
</dbReference>
<dbReference type="InterPro" id="IPR015421">
    <property type="entry name" value="PyrdxlP-dep_Trfase_major"/>
</dbReference>
<dbReference type="InterPro" id="IPR011009">
    <property type="entry name" value="Kinase-like_dom_sf"/>
</dbReference>
<dbReference type="CDD" id="cd00610">
    <property type="entry name" value="OAT_like"/>
    <property type="match status" value="1"/>
</dbReference>
<evidence type="ECO:0000313" key="6">
    <source>
        <dbReference type="Proteomes" id="UP000632858"/>
    </source>
</evidence>
<name>A0A917CPW2_9GAMM</name>
<dbReference type="RefSeq" id="WP_188449632.1">
    <property type="nucleotide sequence ID" value="NZ_BMFO01000003.1"/>
</dbReference>
<comment type="caution">
    <text evidence="5">The sequence shown here is derived from an EMBL/GenBank/DDBJ whole genome shotgun (WGS) entry which is preliminary data.</text>
</comment>
<reference evidence="5" key="2">
    <citation type="submission" date="2020-09" db="EMBL/GenBank/DDBJ databases">
        <authorList>
            <person name="Sun Q."/>
            <person name="Zhou Y."/>
        </authorList>
    </citation>
    <scope>NUCLEOTIDE SEQUENCE</scope>
    <source>
        <strain evidence="5">CGMCC 1.12726</strain>
    </source>
</reference>
<evidence type="ECO:0000256" key="1">
    <source>
        <dbReference type="ARBA" id="ARBA00001933"/>
    </source>
</evidence>
<comment type="similarity">
    <text evidence="2">Belongs to the class-III pyridoxal-phosphate-dependent aminotransferase family.</text>
</comment>
<dbReference type="SUPFAM" id="SSF56112">
    <property type="entry name" value="Protein kinase-like (PK-like)"/>
    <property type="match status" value="1"/>
</dbReference>
<comment type="cofactor">
    <cofactor evidence="1">
        <name>pyridoxal 5'-phosphate</name>
        <dbReference type="ChEBI" id="CHEBI:597326"/>
    </cofactor>
</comment>
<keyword evidence="6" id="KW-1185">Reference proteome</keyword>
<dbReference type="SUPFAM" id="SSF53383">
    <property type="entry name" value="PLP-dependent transferases"/>
    <property type="match status" value="1"/>
</dbReference>
<gene>
    <name evidence="5" type="ORF">GCM10010960_15550</name>
</gene>
<dbReference type="GO" id="GO:0008483">
    <property type="term" value="F:transaminase activity"/>
    <property type="evidence" value="ECO:0007669"/>
    <property type="project" value="InterPro"/>
</dbReference>
<dbReference type="PANTHER" id="PTHR45688">
    <property type="match status" value="1"/>
</dbReference>
<dbReference type="InterPro" id="IPR005814">
    <property type="entry name" value="Aminotrans_3"/>
</dbReference>
<protein>
    <recommendedName>
        <fullName evidence="4">Aminoglycoside phosphotransferase domain-containing protein</fullName>
    </recommendedName>
</protein>
<dbReference type="PROSITE" id="PS00600">
    <property type="entry name" value="AA_TRANSFER_CLASS_3"/>
    <property type="match status" value="1"/>
</dbReference>
<dbReference type="NCBIfam" id="NF004800">
    <property type="entry name" value="PRK06149.1"/>
    <property type="match status" value="1"/>
</dbReference>
<dbReference type="EMBL" id="BMFO01000003">
    <property type="protein sequence ID" value="GGF94726.1"/>
    <property type="molecule type" value="Genomic_DNA"/>
</dbReference>
<feature type="domain" description="Aminoglycoside phosphotransferase" evidence="4">
    <location>
        <begin position="37"/>
        <end position="265"/>
    </location>
</feature>
<evidence type="ECO:0000256" key="3">
    <source>
        <dbReference type="ARBA" id="ARBA00022898"/>
    </source>
</evidence>
<dbReference type="InterPro" id="IPR015424">
    <property type="entry name" value="PyrdxlP-dep_Trfase"/>
</dbReference>
<dbReference type="Gene3D" id="3.90.1200.10">
    <property type="match status" value="1"/>
</dbReference>
<dbReference type="Pfam" id="PF00202">
    <property type="entry name" value="Aminotran_3"/>
    <property type="match status" value="1"/>
</dbReference>
<accession>A0A917CPW2</accession>
<dbReference type="InterPro" id="IPR002575">
    <property type="entry name" value="Aminoglycoside_PTrfase"/>
</dbReference>
<dbReference type="InterPro" id="IPR049704">
    <property type="entry name" value="Aminotrans_3_PPA_site"/>
</dbReference>
<dbReference type="GO" id="GO:0030170">
    <property type="term" value="F:pyridoxal phosphate binding"/>
    <property type="evidence" value="ECO:0007669"/>
    <property type="project" value="InterPro"/>
</dbReference>
<dbReference type="AlphaFoldDB" id="A0A917CPW2"/>
<evidence type="ECO:0000259" key="4">
    <source>
        <dbReference type="Pfam" id="PF01636"/>
    </source>
</evidence>
<organism evidence="5 6">
    <name type="scientific">Arenimonas maotaiensis</name>
    <dbReference type="NCBI Taxonomy" id="1446479"/>
    <lineage>
        <taxon>Bacteria</taxon>
        <taxon>Pseudomonadati</taxon>
        <taxon>Pseudomonadota</taxon>
        <taxon>Gammaproteobacteria</taxon>
        <taxon>Lysobacterales</taxon>
        <taxon>Lysobacteraceae</taxon>
        <taxon>Arenimonas</taxon>
    </lineage>
</organism>
<keyword evidence="3" id="KW-0663">Pyridoxal phosphate</keyword>
<dbReference type="PANTHER" id="PTHR45688:SF13">
    <property type="entry name" value="ALANINE--GLYOXYLATE AMINOTRANSFERASE 2-LIKE"/>
    <property type="match status" value="1"/>
</dbReference>